<dbReference type="HAMAP" id="MF_00150">
    <property type="entry name" value="ArgC_type1"/>
    <property type="match status" value="1"/>
</dbReference>
<gene>
    <name evidence="7" type="primary">argC</name>
    <name evidence="10" type="ORF">SAMN02745207_03836</name>
</gene>
<evidence type="ECO:0000259" key="9">
    <source>
        <dbReference type="SMART" id="SM00859"/>
    </source>
</evidence>
<dbReference type="InterPro" id="IPR050085">
    <property type="entry name" value="AGPR"/>
</dbReference>
<dbReference type="FunFam" id="3.30.360.10:FF:000014">
    <property type="entry name" value="N-acetyl-gamma-glutamyl-phosphate reductase"/>
    <property type="match status" value="1"/>
</dbReference>
<protein>
    <recommendedName>
        <fullName evidence="7">N-acetyl-gamma-glutamyl-phosphate reductase</fullName>
        <shortName evidence="7">AGPR</shortName>
        <ecNumber evidence="7">1.2.1.38</ecNumber>
    </recommendedName>
    <alternativeName>
        <fullName evidence="7">N-acetyl-glutamate semialdehyde dehydrogenase</fullName>
        <shortName evidence="7">NAGSA dehydrogenase</shortName>
    </alternativeName>
</protein>
<dbReference type="UniPathway" id="UPA00068">
    <property type="reaction ID" value="UER00108"/>
</dbReference>
<comment type="pathway">
    <text evidence="1 7">Amino-acid biosynthesis; L-arginine biosynthesis; N(2)-acetyl-L-ornithine from L-glutamate: step 3/4.</text>
</comment>
<comment type="catalytic activity">
    <reaction evidence="6 7">
        <text>N-acetyl-L-glutamate 5-semialdehyde + phosphate + NADP(+) = N-acetyl-L-glutamyl 5-phosphate + NADPH + H(+)</text>
        <dbReference type="Rhea" id="RHEA:21588"/>
        <dbReference type="ChEBI" id="CHEBI:15378"/>
        <dbReference type="ChEBI" id="CHEBI:29123"/>
        <dbReference type="ChEBI" id="CHEBI:43474"/>
        <dbReference type="ChEBI" id="CHEBI:57783"/>
        <dbReference type="ChEBI" id="CHEBI:57936"/>
        <dbReference type="ChEBI" id="CHEBI:58349"/>
        <dbReference type="EC" id="1.2.1.38"/>
    </reaction>
</comment>
<comment type="subcellular location">
    <subcellularLocation>
        <location evidence="7">Cytoplasm</location>
    </subcellularLocation>
</comment>
<dbReference type="InterPro" id="IPR058924">
    <property type="entry name" value="AGPR_dimerisation_dom"/>
</dbReference>
<feature type="active site" evidence="7 8">
    <location>
        <position position="151"/>
    </location>
</feature>
<dbReference type="GO" id="GO:0051287">
    <property type="term" value="F:NAD binding"/>
    <property type="evidence" value="ECO:0007669"/>
    <property type="project" value="InterPro"/>
</dbReference>
<evidence type="ECO:0000256" key="1">
    <source>
        <dbReference type="ARBA" id="ARBA00004862"/>
    </source>
</evidence>
<keyword evidence="5 7" id="KW-0560">Oxidoreductase</keyword>
<dbReference type="SUPFAM" id="SSF55347">
    <property type="entry name" value="Glyceraldehyde-3-phosphate dehydrogenase-like, C-terminal domain"/>
    <property type="match status" value="1"/>
</dbReference>
<dbReference type="SUPFAM" id="SSF51735">
    <property type="entry name" value="NAD(P)-binding Rossmann-fold domains"/>
    <property type="match status" value="1"/>
</dbReference>
<evidence type="ECO:0000256" key="8">
    <source>
        <dbReference type="PROSITE-ProRule" id="PRU10010"/>
    </source>
</evidence>
<evidence type="ECO:0000256" key="4">
    <source>
        <dbReference type="ARBA" id="ARBA00022857"/>
    </source>
</evidence>
<evidence type="ECO:0000313" key="10">
    <source>
        <dbReference type="EMBL" id="SHI01750.1"/>
    </source>
</evidence>
<dbReference type="PANTHER" id="PTHR32338:SF10">
    <property type="entry name" value="N-ACETYL-GAMMA-GLUTAMYL-PHOSPHATE REDUCTASE, CHLOROPLASTIC-RELATED"/>
    <property type="match status" value="1"/>
</dbReference>
<keyword evidence="7" id="KW-0963">Cytoplasm</keyword>
<accession>A0A1M5XPL2</accession>
<evidence type="ECO:0000256" key="7">
    <source>
        <dbReference type="HAMAP-Rule" id="MF_00150"/>
    </source>
</evidence>
<evidence type="ECO:0000256" key="2">
    <source>
        <dbReference type="ARBA" id="ARBA00022571"/>
    </source>
</evidence>
<dbReference type="InterPro" id="IPR000534">
    <property type="entry name" value="Semialdehyde_DH_NAD-bd"/>
</dbReference>
<dbReference type="GO" id="GO:0006526">
    <property type="term" value="P:L-arginine biosynthetic process"/>
    <property type="evidence" value="ECO:0007669"/>
    <property type="project" value="UniProtKB-UniRule"/>
</dbReference>
<dbReference type="PANTHER" id="PTHR32338">
    <property type="entry name" value="N-ACETYL-GAMMA-GLUTAMYL-PHOSPHATE REDUCTASE, CHLOROPLASTIC-RELATED-RELATED"/>
    <property type="match status" value="1"/>
</dbReference>
<dbReference type="OrthoDB" id="9801289at2"/>
<keyword evidence="4 7" id="KW-0521">NADP</keyword>
<sequence length="345" mass="38954">MIKVGVFGATGYAGQQLVWFLNRHKNVEIEFLSSNTYDNVEYSKVYPNFYNNISINCINIKEAIKKIQSVDVIFLALPHGKSFDIVKEAVKYKTKVIDLGADYRLKDINTYNEWYKVEHNAQEYLEDFVYGLCEIKRDEIKNSKFIANPGCYTTASILALYPLVKEKIIKVDSIIIDAKSGVSGAGRAANTAVLFSECNESIKAYGIGSHRHTPEIEQELSLASGAEIILNFTPHLVPMNRGILATCYANLNKKYSLEEIKEIYKKYYKDEYFIRLVDNLPETRNVKGSNFCDIGIVVDKRTNRIIVVSAIDNLIKGAAGQAIQNMNIMMGLNDKEAIDILPMMP</sequence>
<comment type="function">
    <text evidence="7">Catalyzes the NADPH-dependent reduction of N-acetyl-5-glutamyl phosphate to yield N-acetyl-L-glutamate 5-semialdehyde.</text>
</comment>
<dbReference type="Pfam" id="PF22698">
    <property type="entry name" value="Semialdhyde_dhC_1"/>
    <property type="match status" value="1"/>
</dbReference>
<dbReference type="GO" id="GO:0005737">
    <property type="term" value="C:cytoplasm"/>
    <property type="evidence" value="ECO:0007669"/>
    <property type="project" value="UniProtKB-SubCell"/>
</dbReference>
<dbReference type="Pfam" id="PF01118">
    <property type="entry name" value="Semialdhyde_dh"/>
    <property type="match status" value="1"/>
</dbReference>
<dbReference type="InterPro" id="IPR023013">
    <property type="entry name" value="AGPR_AS"/>
</dbReference>
<dbReference type="Gene3D" id="3.40.50.720">
    <property type="entry name" value="NAD(P)-binding Rossmann-like Domain"/>
    <property type="match status" value="1"/>
</dbReference>
<dbReference type="STRING" id="1121316.SAMN02745207_03836"/>
<evidence type="ECO:0000313" key="11">
    <source>
        <dbReference type="Proteomes" id="UP000184447"/>
    </source>
</evidence>
<reference evidence="10 11" key="1">
    <citation type="submission" date="2016-11" db="EMBL/GenBank/DDBJ databases">
        <authorList>
            <person name="Jaros S."/>
            <person name="Januszkiewicz K."/>
            <person name="Wedrychowicz H."/>
        </authorList>
    </citation>
    <scope>NUCLEOTIDE SEQUENCE [LARGE SCALE GENOMIC DNA]</scope>
    <source>
        <strain evidence="10 11">DSM 8605</strain>
    </source>
</reference>
<keyword evidence="11" id="KW-1185">Reference proteome</keyword>
<dbReference type="RefSeq" id="WP_073340665.1">
    <property type="nucleotide sequence ID" value="NZ_FQXM01000033.1"/>
</dbReference>
<dbReference type="GO" id="GO:0003942">
    <property type="term" value="F:N-acetyl-gamma-glutamyl-phosphate reductase activity"/>
    <property type="evidence" value="ECO:0007669"/>
    <property type="project" value="UniProtKB-UniRule"/>
</dbReference>
<evidence type="ECO:0000256" key="5">
    <source>
        <dbReference type="ARBA" id="ARBA00023002"/>
    </source>
</evidence>
<evidence type="ECO:0000256" key="6">
    <source>
        <dbReference type="ARBA" id="ARBA00050557"/>
    </source>
</evidence>
<feature type="domain" description="Semialdehyde dehydrogenase NAD-binding" evidence="9">
    <location>
        <begin position="3"/>
        <end position="143"/>
    </location>
</feature>
<proteinExistence type="inferred from homology"/>
<dbReference type="InterPro" id="IPR036291">
    <property type="entry name" value="NAD(P)-bd_dom_sf"/>
</dbReference>
<dbReference type="InterPro" id="IPR000706">
    <property type="entry name" value="AGPR_type-1"/>
</dbReference>
<dbReference type="SMART" id="SM00859">
    <property type="entry name" value="Semialdhyde_dh"/>
    <property type="match status" value="1"/>
</dbReference>
<dbReference type="NCBIfam" id="TIGR01850">
    <property type="entry name" value="argC"/>
    <property type="match status" value="1"/>
</dbReference>
<dbReference type="GO" id="GO:0070401">
    <property type="term" value="F:NADP+ binding"/>
    <property type="evidence" value="ECO:0007669"/>
    <property type="project" value="InterPro"/>
</dbReference>
<dbReference type="EMBL" id="FQXM01000033">
    <property type="protein sequence ID" value="SHI01750.1"/>
    <property type="molecule type" value="Genomic_DNA"/>
</dbReference>
<comment type="similarity">
    <text evidence="7">Belongs to the NAGSA dehydrogenase family. Type 1 subfamily.</text>
</comment>
<evidence type="ECO:0000256" key="3">
    <source>
        <dbReference type="ARBA" id="ARBA00022605"/>
    </source>
</evidence>
<keyword evidence="3 7" id="KW-0028">Amino-acid biosynthesis</keyword>
<dbReference type="Gene3D" id="3.30.360.10">
    <property type="entry name" value="Dihydrodipicolinate Reductase, domain 2"/>
    <property type="match status" value="1"/>
</dbReference>
<dbReference type="Proteomes" id="UP000184447">
    <property type="component" value="Unassembled WGS sequence"/>
</dbReference>
<dbReference type="AlphaFoldDB" id="A0A1M5XPL2"/>
<dbReference type="EC" id="1.2.1.38" evidence="7"/>
<organism evidence="10 11">
    <name type="scientific">Clostridium grantii DSM 8605</name>
    <dbReference type="NCBI Taxonomy" id="1121316"/>
    <lineage>
        <taxon>Bacteria</taxon>
        <taxon>Bacillati</taxon>
        <taxon>Bacillota</taxon>
        <taxon>Clostridia</taxon>
        <taxon>Eubacteriales</taxon>
        <taxon>Clostridiaceae</taxon>
        <taxon>Clostridium</taxon>
    </lineage>
</organism>
<dbReference type="PROSITE" id="PS01224">
    <property type="entry name" value="ARGC"/>
    <property type="match status" value="1"/>
</dbReference>
<keyword evidence="2 7" id="KW-0055">Arginine biosynthesis</keyword>
<dbReference type="CDD" id="cd17895">
    <property type="entry name" value="AGPR_1_N"/>
    <property type="match status" value="1"/>
</dbReference>
<name>A0A1M5XPL2_9CLOT</name>
<dbReference type="CDD" id="cd23934">
    <property type="entry name" value="AGPR_1_C"/>
    <property type="match status" value="1"/>
</dbReference>